<accession>A0A166FPQ4</accession>
<keyword evidence="2" id="KW-0732">Signal</keyword>
<proteinExistence type="predicted"/>
<organism evidence="3 4">
    <name type="scientific">Athelia psychrophila</name>
    <dbReference type="NCBI Taxonomy" id="1759441"/>
    <lineage>
        <taxon>Eukaryota</taxon>
        <taxon>Fungi</taxon>
        <taxon>Dikarya</taxon>
        <taxon>Basidiomycota</taxon>
        <taxon>Agaricomycotina</taxon>
        <taxon>Agaricomycetes</taxon>
        <taxon>Agaricomycetidae</taxon>
        <taxon>Atheliales</taxon>
        <taxon>Atheliaceae</taxon>
        <taxon>Athelia</taxon>
    </lineage>
</organism>
<feature type="compositionally biased region" description="Polar residues" evidence="1">
    <location>
        <begin position="189"/>
        <end position="200"/>
    </location>
</feature>
<evidence type="ECO:0000313" key="3">
    <source>
        <dbReference type="EMBL" id="KZP17032.1"/>
    </source>
</evidence>
<sequence length="237" mass="25491">MSEGSAPPESLHMTSVTLINLVVVTIADVLPQIELGVQHCTGRSRDGRHRRHNTFEDVLHEDVGSCEAVAARSSFTASVQMTLPHGAQGSHTSESSTRLPIPRTSVSLLITGADEQELPHNPNIPVLSVTELRTRATRAKNSMRVYDLTLTLSLLHGAGALAYWRPRRVLQLTIPGSPTQAAKGDEQAIESNRTPNSKGTNCADLGHLSPETITGSSGELFTPKGQAEPSRSLQTKH</sequence>
<keyword evidence="4" id="KW-1185">Reference proteome</keyword>
<evidence type="ECO:0000256" key="2">
    <source>
        <dbReference type="SAM" id="SignalP"/>
    </source>
</evidence>
<evidence type="ECO:0000256" key="1">
    <source>
        <dbReference type="SAM" id="MobiDB-lite"/>
    </source>
</evidence>
<name>A0A166FPQ4_9AGAM</name>
<reference evidence="3 4" key="1">
    <citation type="journal article" date="2016" name="Mol. Biol. Evol.">
        <title>Comparative Genomics of Early-Diverging Mushroom-Forming Fungi Provides Insights into the Origins of Lignocellulose Decay Capabilities.</title>
        <authorList>
            <person name="Nagy L.G."/>
            <person name="Riley R."/>
            <person name="Tritt A."/>
            <person name="Adam C."/>
            <person name="Daum C."/>
            <person name="Floudas D."/>
            <person name="Sun H."/>
            <person name="Yadav J.S."/>
            <person name="Pangilinan J."/>
            <person name="Larsson K.H."/>
            <person name="Matsuura K."/>
            <person name="Barry K."/>
            <person name="Labutti K."/>
            <person name="Kuo R."/>
            <person name="Ohm R.A."/>
            <person name="Bhattacharya S.S."/>
            <person name="Shirouzu T."/>
            <person name="Yoshinaga Y."/>
            <person name="Martin F.M."/>
            <person name="Grigoriev I.V."/>
            <person name="Hibbett D.S."/>
        </authorList>
    </citation>
    <scope>NUCLEOTIDE SEQUENCE [LARGE SCALE GENOMIC DNA]</scope>
    <source>
        <strain evidence="3 4">CBS 109695</strain>
    </source>
</reference>
<evidence type="ECO:0000313" key="4">
    <source>
        <dbReference type="Proteomes" id="UP000076532"/>
    </source>
</evidence>
<dbReference type="AlphaFoldDB" id="A0A166FPQ4"/>
<feature type="chain" id="PRO_5007873432" evidence="2">
    <location>
        <begin position="28"/>
        <end position="237"/>
    </location>
</feature>
<gene>
    <name evidence="3" type="ORF">FIBSPDRAFT_974186</name>
</gene>
<dbReference type="EMBL" id="KV417587">
    <property type="protein sequence ID" value="KZP17032.1"/>
    <property type="molecule type" value="Genomic_DNA"/>
</dbReference>
<feature type="signal peptide" evidence="2">
    <location>
        <begin position="1"/>
        <end position="27"/>
    </location>
</feature>
<feature type="region of interest" description="Disordered" evidence="1">
    <location>
        <begin position="178"/>
        <end position="237"/>
    </location>
</feature>
<protein>
    <submittedName>
        <fullName evidence="3">Uncharacterized protein</fullName>
    </submittedName>
</protein>
<dbReference type="Proteomes" id="UP000076532">
    <property type="component" value="Unassembled WGS sequence"/>
</dbReference>